<dbReference type="Proteomes" id="UP001291653">
    <property type="component" value="Plasmid pYSPA8-1"/>
</dbReference>
<evidence type="ECO:0000313" key="2">
    <source>
        <dbReference type="Proteomes" id="UP001291653"/>
    </source>
</evidence>
<dbReference type="EMBL" id="LC735414">
    <property type="protein sequence ID" value="BDT39547.1"/>
    <property type="molecule type" value="Genomic_DNA"/>
</dbReference>
<keyword evidence="2" id="KW-1185">Reference proteome</keyword>
<sequence>MAEGDTLWTTHGGQRVEVPATVAGVRDALPEKQRQQFLDEVFAANVHTVEHVLREWIVKIASEPADEEIFARLAAEEQGAA</sequence>
<name>A0AA86MCP7_9ACTN</name>
<geneLocation type="plasmid" evidence="1 2">
    <name>pYSPA8-1</name>
</geneLocation>
<reference evidence="1 2" key="1">
    <citation type="submission" date="2022-10" db="EMBL/GenBank/DDBJ databases">
        <title>Draft genome sequence of Streptomyces sp. YSPA8.</title>
        <authorList>
            <person name="Moriuchi R."/>
            <person name="Dohra H."/>
            <person name="Yamamura H."/>
            <person name="Kodani S."/>
        </authorList>
    </citation>
    <scope>NUCLEOTIDE SEQUENCE [LARGE SCALE GENOMIC DNA]</scope>
    <source>
        <strain evidence="1 2">YSPA8</strain>
        <plasmid evidence="1 2">pYSPA8-1</plasmid>
    </source>
</reference>
<organism evidence="1 2">
    <name type="scientific">Streptomyces yaizuensis</name>
    <dbReference type="NCBI Taxonomy" id="2989713"/>
    <lineage>
        <taxon>Bacteria</taxon>
        <taxon>Bacillati</taxon>
        <taxon>Actinomycetota</taxon>
        <taxon>Actinomycetes</taxon>
        <taxon>Kitasatosporales</taxon>
        <taxon>Streptomycetaceae</taxon>
        <taxon>Streptomyces</taxon>
    </lineage>
</organism>
<proteinExistence type="predicted"/>
<dbReference type="AlphaFoldDB" id="A0AA86MCP7"/>
<evidence type="ECO:0000313" key="1">
    <source>
        <dbReference type="EMBL" id="BDT39547.1"/>
    </source>
</evidence>
<protein>
    <submittedName>
        <fullName evidence="1">Uncharacterized protein</fullName>
    </submittedName>
</protein>
<keyword evidence="1" id="KW-0614">Plasmid</keyword>
<accession>A0AA86MCP7</accession>
<gene>
    <name evidence="1" type="ORF">SYYSPA8_37145</name>
</gene>
<dbReference type="RefSeq" id="WP_323451906.1">
    <property type="nucleotide sequence ID" value="NZ_LC735414.1"/>
</dbReference>